<name>A0ABQ4SDP3_9HYPH</name>
<comment type="caution">
    <text evidence="1">The sequence shown here is derived from an EMBL/GenBank/DDBJ whole genome shotgun (WGS) entry which is preliminary data.</text>
</comment>
<reference evidence="1" key="2">
    <citation type="submission" date="2021-08" db="EMBL/GenBank/DDBJ databases">
        <authorList>
            <person name="Tani A."/>
            <person name="Ola A."/>
            <person name="Ogura Y."/>
            <person name="Katsura K."/>
            <person name="Hayashi T."/>
        </authorList>
    </citation>
    <scope>NUCLEOTIDE SEQUENCE</scope>
    <source>
        <strain evidence="1">DSM 17168</strain>
    </source>
</reference>
<evidence type="ECO:0000313" key="2">
    <source>
        <dbReference type="Proteomes" id="UP001055153"/>
    </source>
</evidence>
<proteinExistence type="predicted"/>
<organism evidence="1 2">
    <name type="scientific">Methylobacterium isbiliense</name>
    <dbReference type="NCBI Taxonomy" id="315478"/>
    <lineage>
        <taxon>Bacteria</taxon>
        <taxon>Pseudomonadati</taxon>
        <taxon>Pseudomonadota</taxon>
        <taxon>Alphaproteobacteria</taxon>
        <taxon>Hyphomicrobiales</taxon>
        <taxon>Methylobacteriaceae</taxon>
        <taxon>Methylobacterium</taxon>
    </lineage>
</organism>
<dbReference type="EMBL" id="BPQQ01000034">
    <property type="protein sequence ID" value="GJE01177.1"/>
    <property type="molecule type" value="Genomic_DNA"/>
</dbReference>
<keyword evidence="2" id="KW-1185">Reference proteome</keyword>
<accession>A0ABQ4SDP3</accession>
<gene>
    <name evidence="1" type="ORF">GMJLKIPL_3106</name>
</gene>
<dbReference type="RefSeq" id="WP_238235979.1">
    <property type="nucleotide sequence ID" value="NZ_BPQQ01000034.1"/>
</dbReference>
<protein>
    <submittedName>
        <fullName evidence="1">Uncharacterized protein</fullName>
    </submittedName>
</protein>
<sequence length="57" mass="6362">MPDPTIRDLDEAARNLIRLGLLHDVEGRVAVADGIRARTKDPVEGSTDIIRRRRDAV</sequence>
<dbReference type="Proteomes" id="UP001055153">
    <property type="component" value="Unassembled WGS sequence"/>
</dbReference>
<reference evidence="1" key="1">
    <citation type="journal article" date="2021" name="Front. Microbiol.">
        <title>Comprehensive Comparative Genomics and Phenotyping of Methylobacterium Species.</title>
        <authorList>
            <person name="Alessa O."/>
            <person name="Ogura Y."/>
            <person name="Fujitani Y."/>
            <person name="Takami H."/>
            <person name="Hayashi T."/>
            <person name="Sahin N."/>
            <person name="Tani A."/>
        </authorList>
    </citation>
    <scope>NUCLEOTIDE SEQUENCE</scope>
    <source>
        <strain evidence="1">DSM 17168</strain>
    </source>
</reference>
<evidence type="ECO:0000313" key="1">
    <source>
        <dbReference type="EMBL" id="GJE01177.1"/>
    </source>
</evidence>